<name>A0A165BRB0_EXIGL</name>
<organism evidence="5 6">
    <name type="scientific">Exidia glandulosa HHB12029</name>
    <dbReference type="NCBI Taxonomy" id="1314781"/>
    <lineage>
        <taxon>Eukaryota</taxon>
        <taxon>Fungi</taxon>
        <taxon>Dikarya</taxon>
        <taxon>Basidiomycota</taxon>
        <taxon>Agaricomycotina</taxon>
        <taxon>Agaricomycetes</taxon>
        <taxon>Auriculariales</taxon>
        <taxon>Exidiaceae</taxon>
        <taxon>Exidia</taxon>
    </lineage>
</organism>
<protein>
    <recommendedName>
        <fullName evidence="4">SH3 domain-containing protein</fullName>
    </recommendedName>
</protein>
<reference evidence="5 6" key="1">
    <citation type="journal article" date="2016" name="Mol. Biol. Evol.">
        <title>Comparative Genomics of Early-Diverging Mushroom-Forming Fungi Provides Insights into the Origins of Lignocellulose Decay Capabilities.</title>
        <authorList>
            <person name="Nagy L.G."/>
            <person name="Riley R."/>
            <person name="Tritt A."/>
            <person name="Adam C."/>
            <person name="Daum C."/>
            <person name="Floudas D."/>
            <person name="Sun H."/>
            <person name="Yadav J.S."/>
            <person name="Pangilinan J."/>
            <person name="Larsson K.H."/>
            <person name="Matsuura K."/>
            <person name="Barry K."/>
            <person name="Labutti K."/>
            <person name="Kuo R."/>
            <person name="Ohm R.A."/>
            <person name="Bhattacharya S.S."/>
            <person name="Shirouzu T."/>
            <person name="Yoshinaga Y."/>
            <person name="Martin F.M."/>
            <person name="Grigoriev I.V."/>
            <person name="Hibbett D.S."/>
        </authorList>
    </citation>
    <scope>NUCLEOTIDE SEQUENCE [LARGE SCALE GENOMIC DNA]</scope>
    <source>
        <strain evidence="5 6">HHB12029</strain>
    </source>
</reference>
<keyword evidence="6" id="KW-1185">Reference proteome</keyword>
<dbReference type="Gene3D" id="2.30.30.40">
    <property type="entry name" value="SH3 Domains"/>
    <property type="match status" value="1"/>
</dbReference>
<dbReference type="SUPFAM" id="SSF50044">
    <property type="entry name" value="SH3-domain"/>
    <property type="match status" value="1"/>
</dbReference>
<evidence type="ECO:0000259" key="4">
    <source>
        <dbReference type="PROSITE" id="PS50002"/>
    </source>
</evidence>
<gene>
    <name evidence="5" type="ORF">EXIGLDRAFT_780139</name>
</gene>
<accession>A0A165BRB0</accession>
<sequence length="115" mass="12938">MPDYVYAVHDFEPEHEDEINFKGGERIEVLERDDQYSDGWWQVSVLDWALLAVLRGRGGWRIAQAPAAAYSKFTRAAAAAPPRSTSMLIRFHATGSQRRRSHGPLPAILHVPEPA</sequence>
<dbReference type="CDD" id="cd00174">
    <property type="entry name" value="SH3"/>
    <property type="match status" value="1"/>
</dbReference>
<dbReference type="InterPro" id="IPR036028">
    <property type="entry name" value="SH3-like_dom_sf"/>
</dbReference>
<dbReference type="InterPro" id="IPR001452">
    <property type="entry name" value="SH3_domain"/>
</dbReference>
<dbReference type="STRING" id="1314781.A0A165BRB0"/>
<evidence type="ECO:0000256" key="2">
    <source>
        <dbReference type="PROSITE-ProRule" id="PRU00192"/>
    </source>
</evidence>
<dbReference type="Pfam" id="PF00018">
    <property type="entry name" value="SH3_1"/>
    <property type="match status" value="1"/>
</dbReference>
<feature type="domain" description="SH3" evidence="4">
    <location>
        <begin position="1"/>
        <end position="79"/>
    </location>
</feature>
<evidence type="ECO:0000313" key="5">
    <source>
        <dbReference type="EMBL" id="KZV81105.1"/>
    </source>
</evidence>
<proteinExistence type="predicted"/>
<dbReference type="SMART" id="SM00326">
    <property type="entry name" value="SH3"/>
    <property type="match status" value="1"/>
</dbReference>
<dbReference type="OrthoDB" id="73680at2759"/>
<evidence type="ECO:0000256" key="3">
    <source>
        <dbReference type="SAM" id="MobiDB-lite"/>
    </source>
</evidence>
<dbReference type="AlphaFoldDB" id="A0A165BRB0"/>
<evidence type="ECO:0000256" key="1">
    <source>
        <dbReference type="ARBA" id="ARBA00022443"/>
    </source>
</evidence>
<dbReference type="PROSITE" id="PS50002">
    <property type="entry name" value="SH3"/>
    <property type="match status" value="1"/>
</dbReference>
<evidence type="ECO:0000313" key="6">
    <source>
        <dbReference type="Proteomes" id="UP000077266"/>
    </source>
</evidence>
<dbReference type="PRINTS" id="PR00452">
    <property type="entry name" value="SH3DOMAIN"/>
</dbReference>
<dbReference type="Proteomes" id="UP000077266">
    <property type="component" value="Unassembled WGS sequence"/>
</dbReference>
<dbReference type="InParanoid" id="A0A165BRB0"/>
<dbReference type="EMBL" id="KV426418">
    <property type="protein sequence ID" value="KZV81105.1"/>
    <property type="molecule type" value="Genomic_DNA"/>
</dbReference>
<feature type="region of interest" description="Disordered" evidence="3">
    <location>
        <begin position="95"/>
        <end position="115"/>
    </location>
</feature>
<keyword evidence="1 2" id="KW-0728">SH3 domain</keyword>